<evidence type="ECO:0008006" key="4">
    <source>
        <dbReference type="Google" id="ProtNLM"/>
    </source>
</evidence>
<organism evidence="2 3">
    <name type="scientific">Guptibacillus hwajinpoensis</name>
    <dbReference type="NCBI Taxonomy" id="208199"/>
    <lineage>
        <taxon>Bacteria</taxon>
        <taxon>Bacillati</taxon>
        <taxon>Bacillota</taxon>
        <taxon>Bacilli</taxon>
        <taxon>Bacillales</taxon>
        <taxon>Guptibacillaceae</taxon>
        <taxon>Guptibacillus</taxon>
    </lineage>
</organism>
<dbReference type="InterPro" id="IPR011990">
    <property type="entry name" value="TPR-like_helical_dom_sf"/>
</dbReference>
<dbReference type="RefSeq" id="WP_160920624.1">
    <property type="nucleotide sequence ID" value="NZ_WMEY01000006.1"/>
</dbReference>
<dbReference type="Proteomes" id="UP000447833">
    <property type="component" value="Unassembled WGS sequence"/>
</dbReference>
<protein>
    <recommendedName>
        <fullName evidence="4">Tetratricopeptide repeat protein</fullName>
    </recommendedName>
</protein>
<dbReference type="InterPro" id="IPR019734">
    <property type="entry name" value="TPR_rpt"/>
</dbReference>
<dbReference type="AlphaFoldDB" id="A0A845F3D2"/>
<evidence type="ECO:0000313" key="2">
    <source>
        <dbReference type="EMBL" id="MYL65258.1"/>
    </source>
</evidence>
<gene>
    <name evidence="2" type="ORF">GLW07_18025</name>
</gene>
<dbReference type="Gene3D" id="1.25.40.10">
    <property type="entry name" value="Tetratricopeptide repeat domain"/>
    <property type="match status" value="1"/>
</dbReference>
<reference evidence="2 3" key="1">
    <citation type="submission" date="2019-11" db="EMBL/GenBank/DDBJ databases">
        <title>Genome sequences of 17 halophilic strains isolated from different environments.</title>
        <authorList>
            <person name="Furrow R.E."/>
        </authorList>
    </citation>
    <scope>NUCLEOTIDE SEQUENCE [LARGE SCALE GENOMIC DNA]</scope>
    <source>
        <strain evidence="2 3">22506_14_FS</strain>
    </source>
</reference>
<evidence type="ECO:0000256" key="1">
    <source>
        <dbReference type="PROSITE-ProRule" id="PRU00339"/>
    </source>
</evidence>
<comment type="caution">
    <text evidence="2">The sequence shown here is derived from an EMBL/GenBank/DDBJ whole genome shotgun (WGS) entry which is preliminary data.</text>
</comment>
<dbReference type="SUPFAM" id="SSF48452">
    <property type="entry name" value="TPR-like"/>
    <property type="match status" value="1"/>
</dbReference>
<dbReference type="SMART" id="SM00028">
    <property type="entry name" value="TPR"/>
    <property type="match status" value="1"/>
</dbReference>
<name>A0A845F3D2_9BACL</name>
<proteinExistence type="predicted"/>
<keyword evidence="1" id="KW-0802">TPR repeat</keyword>
<accession>A0A845F3D2</accession>
<sequence length="461" mass="54429">MIEQPQSVTVISNQRQVQLRVERLAIHHRMKILEAEKVDGSKFYLFFYKDDFITGKTAEIKSDSLVEKAFQNGIVLQASHPLIDHFLSNRTLLLKSTKQVFQSVQKHYTPQETAFIFSYFDSFLSNDTIIKLMRKHFYEYRRNGQLRLAFQILATMLHFDPTNKWALELARKLEYQTIRNIYEGDYSELVEADPLFAEIKAYDDLKLNHTSLETIFRKEKRMFELSALRLHLYLQSPCEEELDPQSLIHVTLSEPERARLLWLMYAEAPHHLQLRKNAFEALMYLNKTTEAIHLLSEKQRAILQSEYELLLKAFQDESISMAAIDFISLQNLLGHKENRPYLDGLLHALIPRMLHEFGLSYVYSWVKPFIEKNNDLSILSTVQTMVDIQDDPDKQFQLGKLYHKMKQYDEAITCFDWEMELHPTDPTPVQWLTKVYREMGKVEESNTYMSIYSQMQRTSQQ</sequence>
<dbReference type="EMBL" id="WMEY01000006">
    <property type="protein sequence ID" value="MYL65258.1"/>
    <property type="molecule type" value="Genomic_DNA"/>
</dbReference>
<evidence type="ECO:0000313" key="3">
    <source>
        <dbReference type="Proteomes" id="UP000447833"/>
    </source>
</evidence>
<feature type="repeat" description="TPR" evidence="1">
    <location>
        <begin position="392"/>
        <end position="425"/>
    </location>
</feature>
<dbReference type="PROSITE" id="PS50005">
    <property type="entry name" value="TPR"/>
    <property type="match status" value="1"/>
</dbReference>